<evidence type="ECO:0000256" key="2">
    <source>
        <dbReference type="ARBA" id="ARBA00023002"/>
    </source>
</evidence>
<keyword evidence="2" id="KW-0560">Oxidoreductase</keyword>
<dbReference type="RefSeq" id="WP_137097230.1">
    <property type="nucleotide sequence ID" value="NZ_SWMS01000036.1"/>
</dbReference>
<feature type="domain" description="Alcohol dehydrogenase-like C-terminal" evidence="3">
    <location>
        <begin position="168"/>
        <end position="283"/>
    </location>
</feature>
<dbReference type="InterPro" id="IPR013154">
    <property type="entry name" value="ADH-like_N"/>
</dbReference>
<dbReference type="InterPro" id="IPR011032">
    <property type="entry name" value="GroES-like_sf"/>
</dbReference>
<organism evidence="5 6">
    <name type="scientific">Prauserella endophytica</name>
    <dbReference type="NCBI Taxonomy" id="1592324"/>
    <lineage>
        <taxon>Bacteria</taxon>
        <taxon>Bacillati</taxon>
        <taxon>Actinomycetota</taxon>
        <taxon>Actinomycetes</taxon>
        <taxon>Pseudonocardiales</taxon>
        <taxon>Pseudonocardiaceae</taxon>
        <taxon>Prauserella</taxon>
        <taxon>Prauserella coralliicola group</taxon>
    </lineage>
</organism>
<dbReference type="InterPro" id="IPR036291">
    <property type="entry name" value="NAD(P)-bd_dom_sf"/>
</dbReference>
<reference evidence="5 6" key="1">
    <citation type="journal article" date="2015" name="Antonie Van Leeuwenhoek">
        <title>Prauserella endophytica sp. nov., an endophytic actinobacterium isolated from Tamarix taklamakanensis.</title>
        <authorList>
            <person name="Liu J.M."/>
            <person name="Habden X."/>
            <person name="Guo L."/>
            <person name="Tuo L."/>
            <person name="Jiang Z.K."/>
            <person name="Liu S.W."/>
            <person name="Liu X.F."/>
            <person name="Chen L."/>
            <person name="Li R.F."/>
            <person name="Zhang Y.Q."/>
            <person name="Sun C.H."/>
        </authorList>
    </citation>
    <scope>NUCLEOTIDE SEQUENCE [LARGE SCALE GENOMIC DNA]</scope>
    <source>
        <strain evidence="5 6">CGMCC 4.7182</strain>
    </source>
</reference>
<comment type="cofactor">
    <cofactor evidence="1">
        <name>Zn(2+)</name>
        <dbReference type="ChEBI" id="CHEBI:29105"/>
    </cofactor>
</comment>
<dbReference type="SUPFAM" id="SSF51735">
    <property type="entry name" value="NAD(P)-binding Rossmann-fold domains"/>
    <property type="match status" value="1"/>
</dbReference>
<protein>
    <submittedName>
        <fullName evidence="5">Zinc-binding dehydrogenase</fullName>
    </submittedName>
</protein>
<sequence length="325" mass="33768">MRALRYEGPRDIRVVDVPAPTAAQGEVVVDVAYTGICGTDLHIWSGHHARAKTGLVIGHEFVGTLADPAGGLAAGSPVFVNPLLPCGRCPACTDGEDRVCDVLRLVGIDRPGGAAEQVAVPERAIVPLPGGMDLKAAALIEPMSVCVRAVRRSGQRLGARVHVVGAGPIGVLVARCARARGAASVTISEPAQVRAEWAREAGFDVVPGDGAERYEVVYDCTGHPSVAPKVLDLVETGGTLVDVGMYAAPAQVDLPELMRRELRIVGTCVYRPADVRVALRLIASGAVETADLATVVGIDEAGGVFADLAAGKLLKVLFDPNGDRS</sequence>
<evidence type="ECO:0000313" key="5">
    <source>
        <dbReference type="EMBL" id="TKG60499.1"/>
    </source>
</evidence>
<feature type="domain" description="Alcohol dehydrogenase-like N-terminal" evidence="4">
    <location>
        <begin position="24"/>
        <end position="129"/>
    </location>
</feature>
<dbReference type="Gene3D" id="3.90.180.10">
    <property type="entry name" value="Medium-chain alcohol dehydrogenases, catalytic domain"/>
    <property type="match status" value="1"/>
</dbReference>
<evidence type="ECO:0000259" key="3">
    <source>
        <dbReference type="Pfam" id="PF00107"/>
    </source>
</evidence>
<evidence type="ECO:0000313" key="6">
    <source>
        <dbReference type="Proteomes" id="UP000309992"/>
    </source>
</evidence>
<dbReference type="EMBL" id="SWMS01000036">
    <property type="protein sequence ID" value="TKG60499.1"/>
    <property type="molecule type" value="Genomic_DNA"/>
</dbReference>
<dbReference type="PANTHER" id="PTHR43401:SF2">
    <property type="entry name" value="L-THREONINE 3-DEHYDROGENASE"/>
    <property type="match status" value="1"/>
</dbReference>
<dbReference type="InterPro" id="IPR013149">
    <property type="entry name" value="ADH-like_C"/>
</dbReference>
<comment type="caution">
    <text evidence="5">The sequence shown here is derived from an EMBL/GenBank/DDBJ whole genome shotgun (WGS) entry which is preliminary data.</text>
</comment>
<name>A0ABY2RU05_9PSEU</name>
<dbReference type="Gene3D" id="3.40.50.720">
    <property type="entry name" value="NAD(P)-binding Rossmann-like Domain"/>
    <property type="match status" value="1"/>
</dbReference>
<proteinExistence type="predicted"/>
<dbReference type="Pfam" id="PF08240">
    <property type="entry name" value="ADH_N"/>
    <property type="match status" value="1"/>
</dbReference>
<gene>
    <name evidence="5" type="ORF">FCN18_35120</name>
</gene>
<accession>A0ABY2RU05</accession>
<evidence type="ECO:0000259" key="4">
    <source>
        <dbReference type="Pfam" id="PF08240"/>
    </source>
</evidence>
<dbReference type="InterPro" id="IPR050129">
    <property type="entry name" value="Zn_alcohol_dh"/>
</dbReference>
<dbReference type="Proteomes" id="UP000309992">
    <property type="component" value="Unassembled WGS sequence"/>
</dbReference>
<dbReference type="Pfam" id="PF00107">
    <property type="entry name" value="ADH_zinc_N"/>
    <property type="match status" value="1"/>
</dbReference>
<dbReference type="SUPFAM" id="SSF50129">
    <property type="entry name" value="GroES-like"/>
    <property type="match status" value="1"/>
</dbReference>
<evidence type="ECO:0000256" key="1">
    <source>
        <dbReference type="ARBA" id="ARBA00001947"/>
    </source>
</evidence>
<keyword evidence="6" id="KW-1185">Reference proteome</keyword>
<dbReference type="PANTHER" id="PTHR43401">
    <property type="entry name" value="L-THREONINE 3-DEHYDROGENASE"/>
    <property type="match status" value="1"/>
</dbReference>